<proteinExistence type="predicted"/>
<dbReference type="EMBL" id="AP027142">
    <property type="protein sequence ID" value="BDV35658.1"/>
    <property type="molecule type" value="Genomic_DNA"/>
</dbReference>
<organism evidence="1 2">
    <name type="scientific">Methylocystis iwaonis</name>
    <dbReference type="NCBI Taxonomy" id="2885079"/>
    <lineage>
        <taxon>Bacteria</taxon>
        <taxon>Pseudomonadati</taxon>
        <taxon>Pseudomonadota</taxon>
        <taxon>Alphaproteobacteria</taxon>
        <taxon>Hyphomicrobiales</taxon>
        <taxon>Methylocystaceae</taxon>
        <taxon>Methylocystis</taxon>
    </lineage>
</organism>
<evidence type="ECO:0008006" key="3">
    <source>
        <dbReference type="Google" id="ProtNLM"/>
    </source>
</evidence>
<dbReference type="InterPro" id="IPR023393">
    <property type="entry name" value="START-like_dom_sf"/>
</dbReference>
<evidence type="ECO:0000313" key="1">
    <source>
        <dbReference type="EMBL" id="BDV35658.1"/>
    </source>
</evidence>
<accession>A0ABN6VJ13</accession>
<reference evidence="1 2" key="1">
    <citation type="journal article" date="2023" name="Int. J. Syst. Evol. Microbiol.">
        <title>Methylocystis iwaonis sp. nov., a type II methane-oxidizing bacterium from surface soil of a rice paddy field in Japan, and emended description of the genus Methylocystis (ex Whittenbury et al. 1970) Bowman et al. 1993.</title>
        <authorList>
            <person name="Kaise H."/>
            <person name="Sawadogo J.B."/>
            <person name="Alam M.S."/>
            <person name="Ueno C."/>
            <person name="Dianou D."/>
            <person name="Shinjo R."/>
            <person name="Asakawa S."/>
        </authorList>
    </citation>
    <scope>NUCLEOTIDE SEQUENCE [LARGE SCALE GENOMIC DNA]</scope>
    <source>
        <strain evidence="1 2">SS37A-Re</strain>
    </source>
</reference>
<dbReference type="Pfam" id="PF10604">
    <property type="entry name" value="Polyketide_cyc2"/>
    <property type="match status" value="1"/>
</dbReference>
<sequence>MNVFAVGNEAVCAEAASKIRAPLRFEGVGYYDAAPEKMFAAISEPELMSKWLPMLKSLHLSHAASDNGPASCGIGSERSCSFSMMGDVFERVIWWDPPRGYAFSFQPKNRVMMPTRDHSVVFLVRPHGNGGSEFVFRTYFNWQPGPMRFVAAHMMPMILNMSLANLKRLLGGKGGKARRVA</sequence>
<keyword evidence="2" id="KW-1185">Reference proteome</keyword>
<dbReference type="SUPFAM" id="SSF55961">
    <property type="entry name" value="Bet v1-like"/>
    <property type="match status" value="1"/>
</dbReference>
<gene>
    <name evidence="1" type="ORF">SS37A_31870</name>
</gene>
<dbReference type="Gene3D" id="3.30.530.20">
    <property type="match status" value="1"/>
</dbReference>
<dbReference type="InterPro" id="IPR019587">
    <property type="entry name" value="Polyketide_cyclase/dehydratase"/>
</dbReference>
<name>A0ABN6VJ13_9HYPH</name>
<evidence type="ECO:0000313" key="2">
    <source>
        <dbReference type="Proteomes" id="UP001317629"/>
    </source>
</evidence>
<dbReference type="RefSeq" id="WP_281929151.1">
    <property type="nucleotide sequence ID" value="NZ_AP027142.1"/>
</dbReference>
<protein>
    <recommendedName>
        <fullName evidence="3">SRPBCC family protein</fullName>
    </recommendedName>
</protein>
<dbReference type="CDD" id="cd07821">
    <property type="entry name" value="PYR_PYL_RCAR_like"/>
    <property type="match status" value="1"/>
</dbReference>
<dbReference type="Proteomes" id="UP001317629">
    <property type="component" value="Chromosome"/>
</dbReference>